<keyword evidence="3" id="KW-1185">Reference proteome</keyword>
<reference evidence="3" key="1">
    <citation type="submission" date="2016-10" db="EMBL/GenBank/DDBJ databases">
        <authorList>
            <person name="Varghese N."/>
            <person name="Submissions S."/>
        </authorList>
    </citation>
    <scope>NUCLEOTIDE SEQUENCE [LARGE SCALE GENOMIC DNA]</scope>
    <source>
        <strain evidence="3">DSM 22427</strain>
    </source>
</reference>
<dbReference type="Proteomes" id="UP000199199">
    <property type="component" value="Unassembled WGS sequence"/>
</dbReference>
<dbReference type="InterPro" id="IPR055975">
    <property type="entry name" value="DUF7553"/>
</dbReference>
<dbReference type="AlphaFoldDB" id="A0A1I6NX76"/>
<dbReference type="EMBL" id="FOZS01000001">
    <property type="protein sequence ID" value="SFS32500.1"/>
    <property type="molecule type" value="Genomic_DNA"/>
</dbReference>
<dbReference type="Pfam" id="PF24430">
    <property type="entry name" value="DUF7553"/>
    <property type="match status" value="1"/>
</dbReference>
<name>A0A1I6NX76_9EURY</name>
<proteinExistence type="predicted"/>
<feature type="compositionally biased region" description="Acidic residues" evidence="1">
    <location>
        <begin position="14"/>
        <end position="25"/>
    </location>
</feature>
<organism evidence="2 3">
    <name type="scientific">Halostagnicola kamekurae</name>
    <dbReference type="NCBI Taxonomy" id="619731"/>
    <lineage>
        <taxon>Archaea</taxon>
        <taxon>Methanobacteriati</taxon>
        <taxon>Methanobacteriota</taxon>
        <taxon>Stenosarchaea group</taxon>
        <taxon>Halobacteria</taxon>
        <taxon>Halobacteriales</taxon>
        <taxon>Natrialbaceae</taxon>
        <taxon>Halostagnicola</taxon>
    </lineage>
</organism>
<evidence type="ECO:0000313" key="3">
    <source>
        <dbReference type="Proteomes" id="UP000199199"/>
    </source>
</evidence>
<evidence type="ECO:0000313" key="2">
    <source>
        <dbReference type="EMBL" id="SFS32500.1"/>
    </source>
</evidence>
<gene>
    <name evidence="2" type="ORF">SAMN04488556_0172</name>
</gene>
<feature type="region of interest" description="Disordered" evidence="1">
    <location>
        <begin position="1"/>
        <end position="47"/>
    </location>
</feature>
<sequence>MVASELQNARTELEDAADTAEDDIRDDLSEAAEKSGQLESEAEKVDHAMLDDHLNTLRQLRERAGGETEAAVDRAIEHAEAYRENLEQA</sequence>
<protein>
    <submittedName>
        <fullName evidence="2">Uncharacterized protein</fullName>
    </submittedName>
</protein>
<dbReference type="OrthoDB" id="197463at2157"/>
<dbReference type="RefSeq" id="WP_092900330.1">
    <property type="nucleotide sequence ID" value="NZ_FOZS01000001.1"/>
</dbReference>
<accession>A0A1I6NX76</accession>
<evidence type="ECO:0000256" key="1">
    <source>
        <dbReference type="SAM" id="MobiDB-lite"/>
    </source>
</evidence>